<feature type="compositionally biased region" description="Low complexity" evidence="1">
    <location>
        <begin position="221"/>
        <end position="242"/>
    </location>
</feature>
<dbReference type="VEuPathDB" id="CryptoDB:Vbra_7795"/>
<sequence length="283" mass="31326">MRRGPTGRGRGKKRKRAVPSRRRDVDLLREVLAREQRNVSSLEEFRPLCRHILHNTDRRIFRAPETGGRGYFLVDPHLGPIVVADRFQEAINEFGPQGVSVPRPPSPRRRRDSPSSSPRRVAPGGPHSLAPTAALEAARKVDKTCCAWHRERETRGSVCCVPVGRGASMDSDKAMVKVNEAHQLRQQQHQERHARPPVPMSTPSAAHVCRHQPTADKASPRRALASPRRGASRGGHTAAGRAAAEWVDVQAPKRRVDGDPVSAGGGVVTPVRRKHRRRKSCIC</sequence>
<dbReference type="InParanoid" id="A0A0G4EMB9"/>
<dbReference type="AlphaFoldDB" id="A0A0G4EMB9"/>
<protein>
    <submittedName>
        <fullName evidence="2">Uncharacterized protein</fullName>
    </submittedName>
</protein>
<feature type="compositionally biased region" description="Basic residues" evidence="1">
    <location>
        <begin position="1"/>
        <end position="20"/>
    </location>
</feature>
<dbReference type="Proteomes" id="UP000041254">
    <property type="component" value="Unassembled WGS sequence"/>
</dbReference>
<organism evidence="2 3">
    <name type="scientific">Vitrella brassicaformis (strain CCMP3155)</name>
    <dbReference type="NCBI Taxonomy" id="1169540"/>
    <lineage>
        <taxon>Eukaryota</taxon>
        <taxon>Sar</taxon>
        <taxon>Alveolata</taxon>
        <taxon>Colpodellida</taxon>
        <taxon>Vitrellaceae</taxon>
        <taxon>Vitrella</taxon>
    </lineage>
</organism>
<keyword evidence="3" id="KW-1185">Reference proteome</keyword>
<accession>A0A0G4EMB9</accession>
<feature type="region of interest" description="Disordered" evidence="1">
    <location>
        <begin position="212"/>
        <end position="242"/>
    </location>
</feature>
<feature type="region of interest" description="Disordered" evidence="1">
    <location>
        <begin position="1"/>
        <end position="23"/>
    </location>
</feature>
<reference evidence="2 3" key="1">
    <citation type="submission" date="2014-11" db="EMBL/GenBank/DDBJ databases">
        <authorList>
            <person name="Zhu J."/>
            <person name="Qi W."/>
            <person name="Song R."/>
        </authorList>
    </citation>
    <scope>NUCLEOTIDE SEQUENCE [LARGE SCALE GENOMIC DNA]</scope>
</reference>
<gene>
    <name evidence="2" type="ORF">Vbra_7795</name>
</gene>
<name>A0A0G4EMB9_VITBC</name>
<dbReference type="EMBL" id="CDMY01000261">
    <property type="protein sequence ID" value="CEL98018.1"/>
    <property type="molecule type" value="Genomic_DNA"/>
</dbReference>
<proteinExistence type="predicted"/>
<evidence type="ECO:0000256" key="1">
    <source>
        <dbReference type="SAM" id="MobiDB-lite"/>
    </source>
</evidence>
<evidence type="ECO:0000313" key="2">
    <source>
        <dbReference type="EMBL" id="CEL98018.1"/>
    </source>
</evidence>
<feature type="region of interest" description="Disordered" evidence="1">
    <location>
        <begin position="94"/>
        <end position="129"/>
    </location>
</feature>
<evidence type="ECO:0000313" key="3">
    <source>
        <dbReference type="Proteomes" id="UP000041254"/>
    </source>
</evidence>